<dbReference type="UniPathway" id="UPA00610">
    <property type="reaction ID" value="UER00666"/>
</dbReference>
<sequence length="143" mass="15915">MDMKLKMVTEKFKPKYATEGSAGFDLYCNNQEPVTVKPNEVVKIPTGIKVAIPEGYFGAIYPRSSTGIKHRITLANTTGIIDSDYRGDIQIFFVNNSDKDHVIHNGDRLAQMVIQPYVRVDIELVDELDETHRGEGGIGSTGR</sequence>
<dbReference type="Pfam" id="PF00692">
    <property type="entry name" value="dUTPase"/>
    <property type="match status" value="1"/>
</dbReference>
<evidence type="ECO:0000256" key="3">
    <source>
        <dbReference type="ARBA" id="ARBA00023080"/>
    </source>
</evidence>
<dbReference type="GO" id="GO:0006226">
    <property type="term" value="P:dUMP biosynthetic process"/>
    <property type="evidence" value="ECO:0007669"/>
    <property type="project" value="UniProtKB-UniRule"/>
</dbReference>
<dbReference type="HAMAP" id="MF_00116">
    <property type="entry name" value="dUTPase_bact"/>
    <property type="match status" value="1"/>
</dbReference>
<dbReference type="CDD" id="cd07557">
    <property type="entry name" value="trimeric_dUTPase"/>
    <property type="match status" value="1"/>
</dbReference>
<keyword evidence="5" id="KW-0479">Metal-binding</keyword>
<evidence type="ECO:0000259" key="6">
    <source>
        <dbReference type="Pfam" id="PF00692"/>
    </source>
</evidence>
<feature type="binding site" evidence="5">
    <location>
        <position position="82"/>
    </location>
    <ligand>
        <name>substrate</name>
    </ligand>
</feature>
<dbReference type="GO" id="GO:0004170">
    <property type="term" value="F:dUTP diphosphatase activity"/>
    <property type="evidence" value="ECO:0007669"/>
    <property type="project" value="UniProtKB-UniRule"/>
</dbReference>
<evidence type="ECO:0000256" key="4">
    <source>
        <dbReference type="ARBA" id="ARBA00047686"/>
    </source>
</evidence>
<dbReference type="InterPro" id="IPR036157">
    <property type="entry name" value="dUTPase-like_sf"/>
</dbReference>
<dbReference type="InterPro" id="IPR029054">
    <property type="entry name" value="dUTPase-like"/>
</dbReference>
<protein>
    <recommendedName>
        <fullName evidence="5">Deoxyuridine 5'-triphosphate nucleotidohydrolase</fullName>
        <shortName evidence="5">dUTPase</shortName>
        <ecNumber evidence="5">3.6.1.23</ecNumber>
    </recommendedName>
    <alternativeName>
        <fullName evidence="5">dUTP pyrophosphatase</fullName>
    </alternativeName>
</protein>
<proteinExistence type="inferred from homology"/>
<keyword evidence="3 5" id="KW-0546">Nucleotide metabolism</keyword>
<name>A0A4R9C158_9FIRM</name>
<dbReference type="InterPro" id="IPR033704">
    <property type="entry name" value="dUTPase_trimeric"/>
</dbReference>
<evidence type="ECO:0000313" key="8">
    <source>
        <dbReference type="Proteomes" id="UP000297454"/>
    </source>
</evidence>
<dbReference type="AlphaFoldDB" id="A0A4R9C158"/>
<dbReference type="GO" id="GO:0000287">
    <property type="term" value="F:magnesium ion binding"/>
    <property type="evidence" value="ECO:0007669"/>
    <property type="project" value="UniProtKB-UniRule"/>
</dbReference>
<dbReference type="NCBIfam" id="TIGR00576">
    <property type="entry name" value="dut"/>
    <property type="match status" value="1"/>
</dbReference>
<comment type="function">
    <text evidence="5">This enzyme is involved in nucleotide metabolism: it produces dUMP, the immediate precursor of thymidine nucleotides and it decreases the intracellular concentration of dUTP so that uracil cannot be incorporated into DNA.</text>
</comment>
<keyword evidence="2 5" id="KW-0378">Hydrolase</keyword>
<dbReference type="InterPro" id="IPR008181">
    <property type="entry name" value="dUTPase"/>
</dbReference>
<dbReference type="PANTHER" id="PTHR11241">
    <property type="entry name" value="DEOXYURIDINE 5'-TRIPHOSPHATE NUCLEOTIDOHYDROLASE"/>
    <property type="match status" value="1"/>
</dbReference>
<evidence type="ECO:0000256" key="1">
    <source>
        <dbReference type="ARBA" id="ARBA00006581"/>
    </source>
</evidence>
<comment type="caution">
    <text evidence="7">The sequence shown here is derived from an EMBL/GenBank/DDBJ whole genome shotgun (WGS) entry which is preliminary data.</text>
</comment>
<evidence type="ECO:0000256" key="5">
    <source>
        <dbReference type="HAMAP-Rule" id="MF_00116"/>
    </source>
</evidence>
<dbReference type="Proteomes" id="UP000297454">
    <property type="component" value="Unassembled WGS sequence"/>
</dbReference>
<comment type="caution">
    <text evidence="5">Lacks conserved residue(s) required for the propagation of feature annotation.</text>
</comment>
<accession>A0A4R9C158</accession>
<dbReference type="GO" id="GO:0046081">
    <property type="term" value="P:dUTP catabolic process"/>
    <property type="evidence" value="ECO:0007669"/>
    <property type="project" value="InterPro"/>
</dbReference>
<dbReference type="PANTHER" id="PTHR11241:SF0">
    <property type="entry name" value="DEOXYURIDINE 5'-TRIPHOSPHATE NUCLEOTIDOHYDROLASE"/>
    <property type="match status" value="1"/>
</dbReference>
<feature type="binding site" evidence="5">
    <location>
        <begin position="63"/>
        <end position="65"/>
    </location>
    <ligand>
        <name>substrate</name>
    </ligand>
</feature>
<comment type="pathway">
    <text evidence="5">Pyrimidine metabolism; dUMP biosynthesis; dUMP from dCTP (dUTP route): step 2/2.</text>
</comment>
<organism evidence="7 8">
    <name type="scientific">Helcococcus ovis</name>
    <dbReference type="NCBI Taxonomy" id="72026"/>
    <lineage>
        <taxon>Bacteria</taxon>
        <taxon>Bacillati</taxon>
        <taxon>Bacillota</taxon>
        <taxon>Tissierellia</taxon>
        <taxon>Tissierellales</taxon>
        <taxon>Peptoniphilaceae</taxon>
        <taxon>Helcococcus</taxon>
    </lineage>
</organism>
<comment type="cofactor">
    <cofactor evidence="5">
        <name>Mg(2+)</name>
        <dbReference type="ChEBI" id="CHEBI:18420"/>
    </cofactor>
</comment>
<gene>
    <name evidence="5" type="primary">dut</name>
    <name evidence="7" type="ORF">EQF91_07140</name>
</gene>
<comment type="similarity">
    <text evidence="1 5">Belongs to the dUTPase family.</text>
</comment>
<evidence type="ECO:0000313" key="7">
    <source>
        <dbReference type="EMBL" id="TFF64789.1"/>
    </source>
</evidence>
<dbReference type="OrthoDB" id="9809956at2"/>
<keyword evidence="5" id="KW-0460">Magnesium</keyword>
<evidence type="ECO:0000256" key="2">
    <source>
        <dbReference type="ARBA" id="ARBA00022801"/>
    </source>
</evidence>
<dbReference type="EMBL" id="SCFR01000029">
    <property type="protein sequence ID" value="TFF64789.1"/>
    <property type="molecule type" value="Genomic_DNA"/>
</dbReference>
<dbReference type="NCBIfam" id="NF001862">
    <property type="entry name" value="PRK00601.1"/>
    <property type="match status" value="1"/>
</dbReference>
<keyword evidence="8" id="KW-1185">Reference proteome</keyword>
<comment type="catalytic activity">
    <reaction evidence="4 5">
        <text>dUTP + H2O = dUMP + diphosphate + H(+)</text>
        <dbReference type="Rhea" id="RHEA:10248"/>
        <dbReference type="ChEBI" id="CHEBI:15377"/>
        <dbReference type="ChEBI" id="CHEBI:15378"/>
        <dbReference type="ChEBI" id="CHEBI:33019"/>
        <dbReference type="ChEBI" id="CHEBI:61555"/>
        <dbReference type="ChEBI" id="CHEBI:246422"/>
        <dbReference type="EC" id="3.6.1.23"/>
    </reaction>
</comment>
<feature type="binding site" evidence="5">
    <location>
        <position position="76"/>
    </location>
    <ligand>
        <name>substrate</name>
    </ligand>
</feature>
<dbReference type="EC" id="3.6.1.23" evidence="5"/>
<dbReference type="Gene3D" id="2.70.40.10">
    <property type="match status" value="1"/>
</dbReference>
<dbReference type="SUPFAM" id="SSF51283">
    <property type="entry name" value="dUTPase-like"/>
    <property type="match status" value="1"/>
</dbReference>
<reference evidence="7 8" key="1">
    <citation type="submission" date="2019-01" db="EMBL/GenBank/DDBJ databases">
        <title>Draft Genome Sequences of Helcococcus ovis Strains Isolated from the Uterus and Vagina of Dairy Cows with Metritis.</title>
        <authorList>
            <person name="Cunha F."/>
            <person name="Jeon S.J."/>
            <person name="Kutzer P."/>
            <person name="Galvao K.N."/>
        </authorList>
    </citation>
    <scope>NUCLEOTIDE SEQUENCE [LARGE SCALE GENOMIC DNA]</scope>
    <source>
        <strain evidence="7 8">KG-37</strain>
    </source>
</reference>
<feature type="domain" description="dUTPase-like" evidence="6">
    <location>
        <begin position="14"/>
        <end position="142"/>
    </location>
</feature>